<proteinExistence type="predicted"/>
<feature type="region of interest" description="Disordered" evidence="1">
    <location>
        <begin position="72"/>
        <end position="101"/>
    </location>
</feature>
<keyword evidence="3" id="KW-1185">Reference proteome</keyword>
<evidence type="ECO:0000313" key="3">
    <source>
        <dbReference type="Proteomes" id="UP001551675"/>
    </source>
</evidence>
<organism evidence="2 3">
    <name type="scientific">Microtetraspora glauca</name>
    <dbReference type="NCBI Taxonomy" id="1996"/>
    <lineage>
        <taxon>Bacteria</taxon>
        <taxon>Bacillati</taxon>
        <taxon>Actinomycetota</taxon>
        <taxon>Actinomycetes</taxon>
        <taxon>Streptosporangiales</taxon>
        <taxon>Streptosporangiaceae</taxon>
        <taxon>Microtetraspora</taxon>
    </lineage>
</organism>
<dbReference type="Proteomes" id="UP001551675">
    <property type="component" value="Unassembled WGS sequence"/>
</dbReference>
<accession>A0ABV3GTX1</accession>
<dbReference type="EMBL" id="JBFALK010000042">
    <property type="protein sequence ID" value="MEV0975079.1"/>
    <property type="molecule type" value="Genomic_DNA"/>
</dbReference>
<dbReference type="RefSeq" id="WP_358142391.1">
    <property type="nucleotide sequence ID" value="NZ_JBFALK010000042.1"/>
</dbReference>
<comment type="caution">
    <text evidence="2">The sequence shown here is derived from an EMBL/GenBank/DDBJ whole genome shotgun (WGS) entry which is preliminary data.</text>
</comment>
<evidence type="ECO:0000313" key="2">
    <source>
        <dbReference type="EMBL" id="MEV0975079.1"/>
    </source>
</evidence>
<evidence type="ECO:0000256" key="1">
    <source>
        <dbReference type="SAM" id="MobiDB-lite"/>
    </source>
</evidence>
<name>A0ABV3GTX1_MICGL</name>
<protein>
    <recommendedName>
        <fullName evidence="4">DUF222 domain-containing protein</fullName>
    </recommendedName>
</protein>
<sequence>MCILTFDDVTVLLITMDIGHALGAPSGASLTAGPAGLSPLPAEQARRVIQRRLHTLAVLLDEDAITRVRREPQIPADSFPRDHQPPNNHCARPTPIWAPPT</sequence>
<evidence type="ECO:0008006" key="4">
    <source>
        <dbReference type="Google" id="ProtNLM"/>
    </source>
</evidence>
<gene>
    <name evidence="2" type="ORF">AB0I59_41360</name>
</gene>
<reference evidence="2 3" key="1">
    <citation type="submission" date="2024-06" db="EMBL/GenBank/DDBJ databases">
        <title>The Natural Products Discovery Center: Release of the First 8490 Sequenced Strains for Exploring Actinobacteria Biosynthetic Diversity.</title>
        <authorList>
            <person name="Kalkreuter E."/>
            <person name="Kautsar S.A."/>
            <person name="Yang D."/>
            <person name="Bader C.D."/>
            <person name="Teijaro C.N."/>
            <person name="Fluegel L."/>
            <person name="Davis C.M."/>
            <person name="Simpson J.R."/>
            <person name="Lauterbach L."/>
            <person name="Steele A.D."/>
            <person name="Gui C."/>
            <person name="Meng S."/>
            <person name="Li G."/>
            <person name="Viehrig K."/>
            <person name="Ye F."/>
            <person name="Su P."/>
            <person name="Kiefer A.F."/>
            <person name="Nichols A."/>
            <person name="Cepeda A.J."/>
            <person name="Yan W."/>
            <person name="Fan B."/>
            <person name="Jiang Y."/>
            <person name="Adhikari A."/>
            <person name="Zheng C.-J."/>
            <person name="Schuster L."/>
            <person name="Cowan T.M."/>
            <person name="Smanski M.J."/>
            <person name="Chevrette M.G."/>
            <person name="De Carvalho L.P.S."/>
            <person name="Shen B."/>
        </authorList>
    </citation>
    <scope>NUCLEOTIDE SEQUENCE [LARGE SCALE GENOMIC DNA]</scope>
    <source>
        <strain evidence="2 3">NPDC050100</strain>
    </source>
</reference>